<name>A0A4C1T881_EUMVA</name>
<evidence type="ECO:0000313" key="3">
    <source>
        <dbReference type="Proteomes" id="UP000299102"/>
    </source>
</evidence>
<keyword evidence="3" id="KW-1185">Reference proteome</keyword>
<feature type="compositionally biased region" description="Basic residues" evidence="1">
    <location>
        <begin position="55"/>
        <end position="68"/>
    </location>
</feature>
<evidence type="ECO:0000256" key="1">
    <source>
        <dbReference type="SAM" id="MobiDB-lite"/>
    </source>
</evidence>
<protein>
    <submittedName>
        <fullName evidence="2">Uncharacterized protein</fullName>
    </submittedName>
</protein>
<sequence>MRGFRWPIPLSPIHRPISPPFDLLLPLKRLSESLLPTQSHKREKKSGKSQAVRAPRAHVRRRPVRRRLVLPALDAHPRTAPPAAADDRSVQKLVRRRAHAALTSIELPPYWPTRLPNPVTRISAYRAVFLR</sequence>
<evidence type="ECO:0000313" key="2">
    <source>
        <dbReference type="EMBL" id="GBP09501.1"/>
    </source>
</evidence>
<dbReference type="AlphaFoldDB" id="A0A4C1T881"/>
<comment type="caution">
    <text evidence="2">The sequence shown here is derived from an EMBL/GenBank/DDBJ whole genome shotgun (WGS) entry which is preliminary data.</text>
</comment>
<proteinExistence type="predicted"/>
<reference evidence="2 3" key="1">
    <citation type="journal article" date="2019" name="Commun. Biol.">
        <title>The bagworm genome reveals a unique fibroin gene that provides high tensile strength.</title>
        <authorList>
            <person name="Kono N."/>
            <person name="Nakamura H."/>
            <person name="Ohtoshi R."/>
            <person name="Tomita M."/>
            <person name="Numata K."/>
            <person name="Arakawa K."/>
        </authorList>
    </citation>
    <scope>NUCLEOTIDE SEQUENCE [LARGE SCALE GENOMIC DNA]</scope>
</reference>
<feature type="region of interest" description="Disordered" evidence="1">
    <location>
        <begin position="34"/>
        <end position="90"/>
    </location>
</feature>
<gene>
    <name evidence="2" type="ORF">EVAR_76522_1</name>
</gene>
<accession>A0A4C1T881</accession>
<organism evidence="2 3">
    <name type="scientific">Eumeta variegata</name>
    <name type="common">Bagworm moth</name>
    <name type="synonym">Eumeta japonica</name>
    <dbReference type="NCBI Taxonomy" id="151549"/>
    <lineage>
        <taxon>Eukaryota</taxon>
        <taxon>Metazoa</taxon>
        <taxon>Ecdysozoa</taxon>
        <taxon>Arthropoda</taxon>
        <taxon>Hexapoda</taxon>
        <taxon>Insecta</taxon>
        <taxon>Pterygota</taxon>
        <taxon>Neoptera</taxon>
        <taxon>Endopterygota</taxon>
        <taxon>Lepidoptera</taxon>
        <taxon>Glossata</taxon>
        <taxon>Ditrysia</taxon>
        <taxon>Tineoidea</taxon>
        <taxon>Psychidae</taxon>
        <taxon>Oiketicinae</taxon>
        <taxon>Eumeta</taxon>
    </lineage>
</organism>
<dbReference type="Proteomes" id="UP000299102">
    <property type="component" value="Unassembled WGS sequence"/>
</dbReference>
<dbReference type="EMBL" id="BGZK01000036">
    <property type="protein sequence ID" value="GBP09501.1"/>
    <property type="molecule type" value="Genomic_DNA"/>
</dbReference>